<feature type="region of interest" description="Disordered" evidence="1">
    <location>
        <begin position="43"/>
        <end position="69"/>
    </location>
</feature>
<protein>
    <recommendedName>
        <fullName evidence="4">Spermidine/putrescine ABC transporter ATP-binding protein</fullName>
    </recommendedName>
</protein>
<accession>A0AAP8JYG6</accession>
<comment type="caution">
    <text evidence="2">The sequence shown here is derived from an EMBL/GenBank/DDBJ whole genome shotgun (WGS) entry which is preliminary data.</text>
</comment>
<dbReference type="AlphaFoldDB" id="A0AAP8JYG6"/>
<evidence type="ECO:0000256" key="1">
    <source>
        <dbReference type="SAM" id="MobiDB-lite"/>
    </source>
</evidence>
<dbReference type="EMBL" id="NUSY01000008">
    <property type="protein sequence ID" value="PHE15138.1"/>
    <property type="molecule type" value="Genomic_DNA"/>
</dbReference>
<sequence>MVSVGLNWRLIVTNCLLYKKVDSSVCFFEKCIQIYSAIRRAVRPSPQNSAKAKKLGGDRAARKSPIGVG</sequence>
<dbReference type="Proteomes" id="UP000224044">
    <property type="component" value="Unassembled WGS sequence"/>
</dbReference>
<evidence type="ECO:0000313" key="2">
    <source>
        <dbReference type="EMBL" id="PHE15138.1"/>
    </source>
</evidence>
<reference evidence="2 3" key="1">
    <citation type="submission" date="2017-09" db="EMBL/GenBank/DDBJ databases">
        <title>Large-scale bioinformatics analysis of Bacillus genomes uncovers conserved roles of natural products in bacterial physiology.</title>
        <authorList>
            <consortium name="Agbiome Team Llc"/>
            <person name="Bleich R.M."/>
            <person name="Grubbs K.J."/>
            <person name="Santa Maria K.C."/>
            <person name="Allen S.E."/>
            <person name="Farag S."/>
            <person name="Shank E.A."/>
            <person name="Bowers A."/>
        </authorList>
    </citation>
    <scope>NUCLEOTIDE SEQUENCE [LARGE SCALE GENOMIC DNA]</scope>
    <source>
        <strain evidence="2 3">AFS042148</strain>
    </source>
</reference>
<gene>
    <name evidence="2" type="ORF">COF62_07930</name>
</gene>
<organism evidence="2 3">
    <name type="scientific">Bacillus toyonensis</name>
    <dbReference type="NCBI Taxonomy" id="155322"/>
    <lineage>
        <taxon>Bacteria</taxon>
        <taxon>Bacillati</taxon>
        <taxon>Bacillota</taxon>
        <taxon>Bacilli</taxon>
        <taxon>Bacillales</taxon>
        <taxon>Bacillaceae</taxon>
        <taxon>Bacillus</taxon>
        <taxon>Bacillus cereus group</taxon>
    </lineage>
</organism>
<evidence type="ECO:0008006" key="4">
    <source>
        <dbReference type="Google" id="ProtNLM"/>
    </source>
</evidence>
<evidence type="ECO:0000313" key="3">
    <source>
        <dbReference type="Proteomes" id="UP000224044"/>
    </source>
</evidence>
<proteinExistence type="predicted"/>
<name>A0AAP8JYG6_9BACI</name>